<dbReference type="EC" id="3.4.24.-" evidence="11"/>
<dbReference type="PANTHER" id="PTHR11733">
    <property type="entry name" value="ZINC METALLOPROTEASE FAMILY M13 NEPRILYSIN-RELATED"/>
    <property type="match status" value="1"/>
</dbReference>
<feature type="signal peptide" evidence="8">
    <location>
        <begin position="1"/>
        <end position="26"/>
    </location>
</feature>
<evidence type="ECO:0000313" key="11">
    <source>
        <dbReference type="EMBL" id="MEL5992882.1"/>
    </source>
</evidence>
<dbReference type="GO" id="GO:0016787">
    <property type="term" value="F:hydrolase activity"/>
    <property type="evidence" value="ECO:0007669"/>
    <property type="project" value="UniProtKB-KW"/>
</dbReference>
<evidence type="ECO:0000259" key="10">
    <source>
        <dbReference type="Pfam" id="PF05649"/>
    </source>
</evidence>
<dbReference type="Pfam" id="PF05649">
    <property type="entry name" value="Peptidase_M13_N"/>
    <property type="match status" value="1"/>
</dbReference>
<evidence type="ECO:0000313" key="12">
    <source>
        <dbReference type="Proteomes" id="UP001479606"/>
    </source>
</evidence>
<keyword evidence="7" id="KW-0482">Metalloprotease</keyword>
<evidence type="ECO:0000256" key="4">
    <source>
        <dbReference type="ARBA" id="ARBA00022723"/>
    </source>
</evidence>
<keyword evidence="5 11" id="KW-0378">Hydrolase</keyword>
<dbReference type="InterPro" id="IPR000718">
    <property type="entry name" value="Peptidase_M13"/>
</dbReference>
<feature type="domain" description="Peptidase M13 C-terminal" evidence="9">
    <location>
        <begin position="495"/>
        <end position="694"/>
    </location>
</feature>
<keyword evidence="12" id="KW-1185">Reference proteome</keyword>
<evidence type="ECO:0000256" key="7">
    <source>
        <dbReference type="ARBA" id="ARBA00023049"/>
    </source>
</evidence>
<keyword evidence="3" id="KW-0645">Protease</keyword>
<keyword evidence="8" id="KW-0732">Signal</keyword>
<dbReference type="Gene3D" id="3.40.390.10">
    <property type="entry name" value="Collagenase (Catalytic Domain)"/>
    <property type="match status" value="1"/>
</dbReference>
<dbReference type="InterPro" id="IPR018497">
    <property type="entry name" value="Peptidase_M13_C"/>
</dbReference>
<comment type="cofactor">
    <cofactor evidence="1">
        <name>Zn(2+)</name>
        <dbReference type="ChEBI" id="CHEBI:29105"/>
    </cofactor>
</comment>
<feature type="chain" id="PRO_5046749035" evidence="8">
    <location>
        <begin position="27"/>
        <end position="699"/>
    </location>
</feature>
<feature type="domain" description="Peptidase M13 N-terminal" evidence="10">
    <location>
        <begin position="64"/>
        <end position="443"/>
    </location>
</feature>
<evidence type="ECO:0000256" key="3">
    <source>
        <dbReference type="ARBA" id="ARBA00022670"/>
    </source>
</evidence>
<accession>A0ABU9LQ41</accession>
<organism evidence="11 12">
    <name type="scientific">Hymenobacter segetis</name>
    <dbReference type="NCBI Taxonomy" id="2025509"/>
    <lineage>
        <taxon>Bacteria</taxon>
        <taxon>Pseudomonadati</taxon>
        <taxon>Bacteroidota</taxon>
        <taxon>Cytophagia</taxon>
        <taxon>Cytophagales</taxon>
        <taxon>Hymenobacteraceae</taxon>
        <taxon>Hymenobacter</taxon>
    </lineage>
</organism>
<dbReference type="Proteomes" id="UP001479606">
    <property type="component" value="Unassembled WGS sequence"/>
</dbReference>
<dbReference type="InterPro" id="IPR042089">
    <property type="entry name" value="Peptidase_M13_dom_2"/>
</dbReference>
<keyword evidence="6" id="KW-0862">Zinc</keyword>
<gene>
    <name evidence="11" type="ORF">AAFH49_01595</name>
</gene>
<comment type="similarity">
    <text evidence="2">Belongs to the peptidase M13 family.</text>
</comment>
<dbReference type="PRINTS" id="PR00786">
    <property type="entry name" value="NEPRILYSIN"/>
</dbReference>
<dbReference type="PANTHER" id="PTHR11733:SF167">
    <property type="entry name" value="FI17812P1-RELATED"/>
    <property type="match status" value="1"/>
</dbReference>
<comment type="caution">
    <text evidence="11">The sequence shown here is derived from an EMBL/GenBank/DDBJ whole genome shotgun (WGS) entry which is preliminary data.</text>
</comment>
<dbReference type="SUPFAM" id="SSF55486">
    <property type="entry name" value="Metalloproteases ('zincins'), catalytic domain"/>
    <property type="match status" value="1"/>
</dbReference>
<name>A0ABU9LQ41_9BACT</name>
<evidence type="ECO:0000259" key="9">
    <source>
        <dbReference type="Pfam" id="PF01431"/>
    </source>
</evidence>
<dbReference type="InterPro" id="IPR008753">
    <property type="entry name" value="Peptidase_M13_N"/>
</dbReference>
<dbReference type="CDD" id="cd08662">
    <property type="entry name" value="M13"/>
    <property type="match status" value="1"/>
</dbReference>
<dbReference type="PROSITE" id="PS51885">
    <property type="entry name" value="NEPRILYSIN"/>
    <property type="match status" value="1"/>
</dbReference>
<protein>
    <submittedName>
        <fullName evidence="11">M13 family metallopeptidase</fullName>
        <ecNumber evidence="11">3.4.24.-</ecNumber>
    </submittedName>
</protein>
<sequence>MKQLYFVRCATMSATMLGLLAGTAQAQTKIKTKSSGAGKAKTTVAVPTSGTGLSLANLDKSVSPCDNFYQYTSGSWLKNNPIPAAETSWGSFNTLADNNRTILRRILNQAAANRTAKPGSNAQKVGDFYGAAMDTVAIEAAGLKYLQPHLAKIEAVTDLAGMQQLLNDPKSHVGNSWYGFGVLQDLKQNDVYMAFFNQAGLGLPDRDYYVKDDARSKGIRTAYQAYLTNTFKLLGDAPATAEKNAATVLRIETRLAQASRTRVAMRDIPAMYNKRTLAQLAQDYPNINFPLILKINGLTAAKDLVVAQPEFAKEVNTMLVAEPLADQKTYLRWHLVTSATPALPKAYVDEAFRFSQVLSGAKQQQPRWKRAQAATDGALGEAFGQLYVDEAFSPEAKARAKVMVENLRAAYAERIQATDWMSATTKAAALKKLNAFTVKIGYPDKWKDYSKLNVSRESYLNNLFAAQEFAGQENLNKYGKPVDRTEWTMTPPTVNAYYNALVNEIVFPAGILQPPFYDPKADDAVNYGGIGAVIGHEMTHGFDDQGRRFDAQGNMKDWWTKEDADKFNTKAAVVSKQFDAFTPLDSVHVNGALTMGENLADLGGLTIAYQAFLKTPQAKAGKSIDGFTPQQRFFLGYAQIWRTNMRPEAMRMRVQTDPHSPGQFRANGPLQNLPEFHQAFGCKDGDKMVRSAEARAKIW</sequence>
<dbReference type="InterPro" id="IPR024079">
    <property type="entry name" value="MetalloPept_cat_dom_sf"/>
</dbReference>
<dbReference type="RefSeq" id="WP_342295480.1">
    <property type="nucleotide sequence ID" value="NZ_JBCEVZ010000002.1"/>
</dbReference>
<evidence type="ECO:0000256" key="5">
    <source>
        <dbReference type="ARBA" id="ARBA00022801"/>
    </source>
</evidence>
<evidence type="ECO:0000256" key="8">
    <source>
        <dbReference type="SAM" id="SignalP"/>
    </source>
</evidence>
<dbReference type="Gene3D" id="1.10.1380.10">
    <property type="entry name" value="Neutral endopeptidase , domain2"/>
    <property type="match status" value="1"/>
</dbReference>
<proteinExistence type="inferred from homology"/>
<evidence type="ECO:0000256" key="6">
    <source>
        <dbReference type="ARBA" id="ARBA00022833"/>
    </source>
</evidence>
<evidence type="ECO:0000256" key="1">
    <source>
        <dbReference type="ARBA" id="ARBA00001947"/>
    </source>
</evidence>
<evidence type="ECO:0000256" key="2">
    <source>
        <dbReference type="ARBA" id="ARBA00007357"/>
    </source>
</evidence>
<reference evidence="11 12" key="1">
    <citation type="journal article" date="2018" name="Arch. Microbiol.">
        <title>Hymenobacter segetis sp. nov., isolated from soil.</title>
        <authorList>
            <person name="Ten L.N."/>
            <person name="Lim S.J."/>
            <person name="Kim B.O."/>
            <person name="Kang I.K."/>
            <person name="Jung H.Y."/>
        </authorList>
    </citation>
    <scope>NUCLEOTIDE SEQUENCE [LARGE SCALE GENOMIC DNA]</scope>
    <source>
        <strain evidence="11 12">S7-3-11</strain>
    </source>
</reference>
<keyword evidence="4" id="KW-0479">Metal-binding</keyword>
<dbReference type="Pfam" id="PF01431">
    <property type="entry name" value="Peptidase_M13"/>
    <property type="match status" value="1"/>
</dbReference>
<dbReference type="EMBL" id="JBCEVZ010000002">
    <property type="protein sequence ID" value="MEL5992882.1"/>
    <property type="molecule type" value="Genomic_DNA"/>
</dbReference>